<evidence type="ECO:0008006" key="4">
    <source>
        <dbReference type="Google" id="ProtNLM"/>
    </source>
</evidence>
<comment type="caution">
    <text evidence="2">The sequence shown here is derived from an EMBL/GenBank/DDBJ whole genome shotgun (WGS) entry which is preliminary data.</text>
</comment>
<dbReference type="PANTHER" id="PTHR34387">
    <property type="entry name" value="SLR1258 PROTEIN"/>
    <property type="match status" value="1"/>
</dbReference>
<dbReference type="Proteomes" id="UP000178175">
    <property type="component" value="Unassembled WGS sequence"/>
</dbReference>
<gene>
    <name evidence="2" type="ORF">A3C70_00840</name>
</gene>
<sequence length="260" mass="28302">MNTQEMQKILKWVWIVLIVLAVFLAVETLGALKYLRDINPAYNSISVSGTGEVISVPDVATFSFAVSADASEVSDAQKLVTEKTEVILTELKSLGIEEKDIKTTDYSVWPKYTYESMVCSSTFCPPSRQVPDGYTANHSISIKIRKTQDAGKALALVGAKGATNLSGISFTVDDPEKMLNEARSKAITDAKNKAKILSQELGVRLVRVVNFYDNTGGGPMPYYAEGMGADSIKTSTMPVPTIPMGENKVTVNVTVIYEIR</sequence>
<accession>A0A1G2TE46</accession>
<dbReference type="Gene3D" id="3.30.110.170">
    <property type="entry name" value="Protein of unknown function (DUF541), domain 1"/>
    <property type="match status" value="1"/>
</dbReference>
<dbReference type="InterPro" id="IPR052022">
    <property type="entry name" value="26kDa_periplasmic_antigen"/>
</dbReference>
<protein>
    <recommendedName>
        <fullName evidence="4">DUF541 domain-containing protein</fullName>
    </recommendedName>
</protein>
<dbReference type="InterPro" id="IPR007497">
    <property type="entry name" value="SIMPL/DUF541"/>
</dbReference>
<dbReference type="EMBL" id="MHVR01000023">
    <property type="protein sequence ID" value="OHA95556.1"/>
    <property type="molecule type" value="Genomic_DNA"/>
</dbReference>
<name>A0A1G2TE46_9BACT</name>
<organism evidence="2 3">
    <name type="scientific">Candidatus Zambryskibacteria bacterium RIFCSPHIGHO2_02_FULL_43_14</name>
    <dbReference type="NCBI Taxonomy" id="1802748"/>
    <lineage>
        <taxon>Bacteria</taxon>
        <taxon>Candidatus Zambryskiibacteriota</taxon>
    </lineage>
</organism>
<keyword evidence="1" id="KW-0472">Membrane</keyword>
<dbReference type="Pfam" id="PF04402">
    <property type="entry name" value="SIMPL"/>
    <property type="match status" value="1"/>
</dbReference>
<evidence type="ECO:0000313" key="3">
    <source>
        <dbReference type="Proteomes" id="UP000178175"/>
    </source>
</evidence>
<evidence type="ECO:0000313" key="2">
    <source>
        <dbReference type="EMBL" id="OHA95556.1"/>
    </source>
</evidence>
<proteinExistence type="predicted"/>
<reference evidence="2 3" key="1">
    <citation type="journal article" date="2016" name="Nat. Commun.">
        <title>Thousands of microbial genomes shed light on interconnected biogeochemical processes in an aquifer system.</title>
        <authorList>
            <person name="Anantharaman K."/>
            <person name="Brown C.T."/>
            <person name="Hug L.A."/>
            <person name="Sharon I."/>
            <person name="Castelle C.J."/>
            <person name="Probst A.J."/>
            <person name="Thomas B.C."/>
            <person name="Singh A."/>
            <person name="Wilkins M.J."/>
            <person name="Karaoz U."/>
            <person name="Brodie E.L."/>
            <person name="Williams K.H."/>
            <person name="Hubbard S.S."/>
            <person name="Banfield J.F."/>
        </authorList>
    </citation>
    <scope>NUCLEOTIDE SEQUENCE [LARGE SCALE GENOMIC DNA]</scope>
</reference>
<evidence type="ECO:0000256" key="1">
    <source>
        <dbReference type="SAM" id="Phobius"/>
    </source>
</evidence>
<keyword evidence="1" id="KW-0812">Transmembrane</keyword>
<dbReference type="AlphaFoldDB" id="A0A1G2TE46"/>
<dbReference type="Gene3D" id="3.30.70.2970">
    <property type="entry name" value="Protein of unknown function (DUF541), domain 2"/>
    <property type="match status" value="1"/>
</dbReference>
<dbReference type="GO" id="GO:0006974">
    <property type="term" value="P:DNA damage response"/>
    <property type="evidence" value="ECO:0007669"/>
    <property type="project" value="TreeGrafter"/>
</dbReference>
<dbReference type="PANTHER" id="PTHR34387:SF1">
    <property type="entry name" value="PERIPLASMIC IMMUNOGENIC PROTEIN"/>
    <property type="match status" value="1"/>
</dbReference>
<feature type="transmembrane region" description="Helical" evidence="1">
    <location>
        <begin position="12"/>
        <end position="35"/>
    </location>
</feature>
<keyword evidence="1" id="KW-1133">Transmembrane helix</keyword>